<dbReference type="PROSITE" id="PS50977">
    <property type="entry name" value="HTH_TETR_2"/>
    <property type="match status" value="1"/>
</dbReference>
<dbReference type="PANTHER" id="PTHR30055:SF234">
    <property type="entry name" value="HTH-TYPE TRANSCRIPTIONAL REGULATOR BETI"/>
    <property type="match status" value="1"/>
</dbReference>
<dbReference type="InterPro" id="IPR023772">
    <property type="entry name" value="DNA-bd_HTH_TetR-type_CS"/>
</dbReference>
<evidence type="ECO:0000256" key="5">
    <source>
        <dbReference type="PROSITE-ProRule" id="PRU00335"/>
    </source>
</evidence>
<gene>
    <name evidence="7" type="ORF">SAMN04489812_2895</name>
</gene>
<sequence>MVNTIDGAQRRHLLAEAVWRLILRGGLAAATVRGVADEAGLSAGSVRHFFTSQADLHIFAMTELIDTVSARVATAAEEPDLERRVRAMLEELLPLTDRSRSEFSAYLEFVIRSRTDERLRPVTERSVLAVRELLSTVLDGMQQLGLIAPELAITAETVRLQGLLDGLTLRLVIAPDTLTVAQARRSVDDHLQALRPAQSRKQQPTTKASS</sequence>
<feature type="domain" description="HTH tetR-type" evidence="6">
    <location>
        <begin position="8"/>
        <end position="68"/>
    </location>
</feature>
<dbReference type="Gene3D" id="1.10.357.10">
    <property type="entry name" value="Tetracycline Repressor, domain 2"/>
    <property type="match status" value="1"/>
</dbReference>
<dbReference type="InterPro" id="IPR050109">
    <property type="entry name" value="HTH-type_TetR-like_transc_reg"/>
</dbReference>
<accession>A0A1H1URY8</accession>
<evidence type="ECO:0000256" key="1">
    <source>
        <dbReference type="ARBA" id="ARBA00022491"/>
    </source>
</evidence>
<protein>
    <submittedName>
        <fullName evidence="7">DNA-binding transcriptional regulator, AcrR family</fullName>
    </submittedName>
</protein>
<dbReference type="EMBL" id="LT629772">
    <property type="protein sequence ID" value="SDS74866.1"/>
    <property type="molecule type" value="Genomic_DNA"/>
</dbReference>
<dbReference type="Pfam" id="PF00440">
    <property type="entry name" value="TetR_N"/>
    <property type="match status" value="1"/>
</dbReference>
<evidence type="ECO:0000256" key="2">
    <source>
        <dbReference type="ARBA" id="ARBA00023015"/>
    </source>
</evidence>
<dbReference type="InterPro" id="IPR001647">
    <property type="entry name" value="HTH_TetR"/>
</dbReference>
<dbReference type="InterPro" id="IPR039538">
    <property type="entry name" value="BetI_C"/>
</dbReference>
<evidence type="ECO:0000256" key="4">
    <source>
        <dbReference type="ARBA" id="ARBA00023163"/>
    </source>
</evidence>
<evidence type="ECO:0000256" key="3">
    <source>
        <dbReference type="ARBA" id="ARBA00023125"/>
    </source>
</evidence>
<keyword evidence="2" id="KW-0805">Transcription regulation</keyword>
<dbReference type="GO" id="GO:0000976">
    <property type="term" value="F:transcription cis-regulatory region binding"/>
    <property type="evidence" value="ECO:0007669"/>
    <property type="project" value="TreeGrafter"/>
</dbReference>
<evidence type="ECO:0000313" key="8">
    <source>
        <dbReference type="Proteomes" id="UP000199103"/>
    </source>
</evidence>
<dbReference type="Pfam" id="PF13977">
    <property type="entry name" value="TetR_C_6"/>
    <property type="match status" value="1"/>
</dbReference>
<keyword evidence="4" id="KW-0804">Transcription</keyword>
<reference evidence="7 8" key="1">
    <citation type="submission" date="2016-10" db="EMBL/GenBank/DDBJ databases">
        <authorList>
            <person name="de Groot N.N."/>
        </authorList>
    </citation>
    <scope>NUCLEOTIDE SEQUENCE [LARGE SCALE GENOMIC DNA]</scope>
    <source>
        <strain evidence="7 8">DSM 21800</strain>
    </source>
</reference>
<dbReference type="InterPro" id="IPR036271">
    <property type="entry name" value="Tet_transcr_reg_TetR-rel_C_sf"/>
</dbReference>
<name>A0A1H1URY8_9ACTN</name>
<dbReference type="InterPro" id="IPR009057">
    <property type="entry name" value="Homeodomain-like_sf"/>
</dbReference>
<keyword evidence="8" id="KW-1185">Reference proteome</keyword>
<dbReference type="Proteomes" id="UP000199103">
    <property type="component" value="Chromosome I"/>
</dbReference>
<dbReference type="GO" id="GO:0003700">
    <property type="term" value="F:DNA-binding transcription factor activity"/>
    <property type="evidence" value="ECO:0007669"/>
    <property type="project" value="TreeGrafter"/>
</dbReference>
<feature type="DNA-binding region" description="H-T-H motif" evidence="5">
    <location>
        <begin position="31"/>
        <end position="50"/>
    </location>
</feature>
<evidence type="ECO:0000313" key="7">
    <source>
        <dbReference type="EMBL" id="SDS74866.1"/>
    </source>
</evidence>
<evidence type="ECO:0000259" key="6">
    <source>
        <dbReference type="PROSITE" id="PS50977"/>
    </source>
</evidence>
<dbReference type="SUPFAM" id="SSF46689">
    <property type="entry name" value="Homeodomain-like"/>
    <property type="match status" value="1"/>
</dbReference>
<proteinExistence type="predicted"/>
<dbReference type="OrthoDB" id="9816296at2"/>
<dbReference type="STRING" id="630515.SAMN04489812_2895"/>
<dbReference type="AlphaFoldDB" id="A0A1H1URY8"/>
<dbReference type="PROSITE" id="PS01081">
    <property type="entry name" value="HTH_TETR_1"/>
    <property type="match status" value="1"/>
</dbReference>
<dbReference type="SUPFAM" id="SSF48498">
    <property type="entry name" value="Tetracyclin repressor-like, C-terminal domain"/>
    <property type="match status" value="1"/>
</dbReference>
<keyword evidence="1" id="KW-0678">Repressor</keyword>
<dbReference type="RefSeq" id="WP_091525845.1">
    <property type="nucleotide sequence ID" value="NZ_LT629772.1"/>
</dbReference>
<keyword evidence="3 5" id="KW-0238">DNA-binding</keyword>
<dbReference type="PANTHER" id="PTHR30055">
    <property type="entry name" value="HTH-TYPE TRANSCRIPTIONAL REGULATOR RUTR"/>
    <property type="match status" value="1"/>
</dbReference>
<organism evidence="7 8">
    <name type="scientific">Microlunatus soli</name>
    <dbReference type="NCBI Taxonomy" id="630515"/>
    <lineage>
        <taxon>Bacteria</taxon>
        <taxon>Bacillati</taxon>
        <taxon>Actinomycetota</taxon>
        <taxon>Actinomycetes</taxon>
        <taxon>Propionibacteriales</taxon>
        <taxon>Propionibacteriaceae</taxon>
        <taxon>Microlunatus</taxon>
    </lineage>
</organism>